<dbReference type="GO" id="GO:0006508">
    <property type="term" value="P:proteolysis"/>
    <property type="evidence" value="ECO:0007669"/>
    <property type="project" value="InterPro"/>
</dbReference>
<evidence type="ECO:0000256" key="1">
    <source>
        <dbReference type="SAM" id="MobiDB-lite"/>
    </source>
</evidence>
<evidence type="ECO:0000313" key="4">
    <source>
        <dbReference type="Proteomes" id="UP000814243"/>
    </source>
</evidence>
<dbReference type="PROSITE" id="PS00141">
    <property type="entry name" value="ASP_PROTEASE"/>
    <property type="match status" value="1"/>
</dbReference>
<organism evidence="3 4">
    <name type="scientific">Spodoptera exigua</name>
    <name type="common">Beet armyworm</name>
    <name type="synonym">Noctua fulgens</name>
    <dbReference type="NCBI Taxonomy" id="7107"/>
    <lineage>
        <taxon>Eukaryota</taxon>
        <taxon>Metazoa</taxon>
        <taxon>Ecdysozoa</taxon>
        <taxon>Arthropoda</taxon>
        <taxon>Hexapoda</taxon>
        <taxon>Insecta</taxon>
        <taxon>Pterygota</taxon>
        <taxon>Neoptera</taxon>
        <taxon>Endopterygota</taxon>
        <taxon>Lepidoptera</taxon>
        <taxon>Glossata</taxon>
        <taxon>Ditrysia</taxon>
        <taxon>Noctuoidea</taxon>
        <taxon>Noctuidae</taxon>
        <taxon>Amphipyrinae</taxon>
        <taxon>Spodoptera</taxon>
    </lineage>
</organism>
<evidence type="ECO:0008006" key="5">
    <source>
        <dbReference type="Google" id="ProtNLM"/>
    </source>
</evidence>
<accession>A0A922SAQ9</accession>
<name>A0A922SAQ9_SPOEX</name>
<comment type="caution">
    <text evidence="3">The sequence shown here is derived from an EMBL/GenBank/DDBJ whole genome shotgun (WGS) entry which is preliminary data.</text>
</comment>
<dbReference type="Proteomes" id="UP000814243">
    <property type="component" value="Unassembled WGS sequence"/>
</dbReference>
<feature type="region of interest" description="Disordered" evidence="1">
    <location>
        <begin position="195"/>
        <end position="222"/>
    </location>
</feature>
<feature type="compositionally biased region" description="Low complexity" evidence="1">
    <location>
        <begin position="195"/>
        <end position="216"/>
    </location>
</feature>
<dbReference type="SUPFAM" id="SSF50630">
    <property type="entry name" value="Acid proteases"/>
    <property type="match status" value="1"/>
</dbReference>
<dbReference type="InterPro" id="IPR022048">
    <property type="entry name" value="Envelope_fusion-like"/>
</dbReference>
<protein>
    <recommendedName>
        <fullName evidence="5">Peptidase A2 domain-containing protein</fullName>
    </recommendedName>
</protein>
<dbReference type="InterPro" id="IPR021109">
    <property type="entry name" value="Peptidase_aspartic_dom_sf"/>
</dbReference>
<feature type="compositionally biased region" description="Low complexity" evidence="1">
    <location>
        <begin position="38"/>
        <end position="68"/>
    </location>
</feature>
<feature type="signal peptide" evidence="2">
    <location>
        <begin position="1"/>
        <end position="22"/>
    </location>
</feature>
<dbReference type="EMBL" id="JACEFF010000815">
    <property type="protein sequence ID" value="KAH9630620.1"/>
    <property type="molecule type" value="Genomic_DNA"/>
</dbReference>
<reference evidence="3" key="1">
    <citation type="journal article" date="2021" name="G3 (Bethesda)">
        <title>Genome and transcriptome analysis of the beet armyworm Spodoptera exigua reveals targets for pest control. .</title>
        <authorList>
            <person name="Simon S."/>
            <person name="Breeschoten T."/>
            <person name="Jansen H.J."/>
            <person name="Dirks R.P."/>
            <person name="Schranz M.E."/>
            <person name="Ros V.I.D."/>
        </authorList>
    </citation>
    <scope>NUCLEOTIDE SEQUENCE</scope>
    <source>
        <strain evidence="3">TB_SE_WUR_2020</strain>
    </source>
</reference>
<feature type="chain" id="PRO_5037548604" description="Peptidase A2 domain-containing protein" evidence="2">
    <location>
        <begin position="23"/>
        <end position="509"/>
    </location>
</feature>
<sequence length="509" mass="54198">MSLLHLIIIAVILPQIPYPSSRIKDTNSKSSVSAAPRVSANSKSSVSAAPRVSANSKSSVSAAPRVSAYSKSSVSAAPRVSANSKSSVSAAPRVSANSKSSVSAAPRVSAYSKSSVSAAPRVSANSKSSVSAAPRVSAYSKSSVSAAPRVSAYSKSSVSAAPRVSAYSKSSVSAVPSVSANSKFSVSAVPKESACSKSSASTAPKKPIYSKPSESPVPEKSKFSKSIEPALISTSCSTPGSKENIIYEITSNSTKRYVPHVSLRTPLNNRSLTFLVDTGSAVSLIKSNAIKSMPVLQNEIIHLKGIDNTNETIPTSGHFHKLSTGQEFIKPLTNSSGIYFDPIGSLSLVDSYLSVVIPLKTSFINPHINNLHYILENSKSLCEESKVLDNAECNNLFLPLLTRFQDIKRDNEAISYLMSHQIKRSALLGVIGTLSKKLFGTMDEEDAIRYDNAIHEIQTDTSKIASTLKENILVTTSTLKSYNNTLETIKTNEHELNVAIDALYEDIKT</sequence>
<evidence type="ECO:0000256" key="2">
    <source>
        <dbReference type="SAM" id="SignalP"/>
    </source>
</evidence>
<dbReference type="AlphaFoldDB" id="A0A922SAQ9"/>
<gene>
    <name evidence="3" type="ORF">HF086_007044</name>
</gene>
<keyword evidence="2" id="KW-0732">Signal</keyword>
<dbReference type="InterPro" id="IPR001969">
    <property type="entry name" value="Aspartic_peptidase_AS"/>
</dbReference>
<evidence type="ECO:0000313" key="3">
    <source>
        <dbReference type="EMBL" id="KAH9630620.1"/>
    </source>
</evidence>
<dbReference type="Pfam" id="PF12259">
    <property type="entry name" value="Baculo_F"/>
    <property type="match status" value="1"/>
</dbReference>
<feature type="region of interest" description="Disordered" evidence="1">
    <location>
        <begin position="23"/>
        <end position="68"/>
    </location>
</feature>
<proteinExistence type="predicted"/>
<dbReference type="GO" id="GO:0004190">
    <property type="term" value="F:aspartic-type endopeptidase activity"/>
    <property type="evidence" value="ECO:0007669"/>
    <property type="project" value="InterPro"/>
</dbReference>